<proteinExistence type="predicted"/>
<dbReference type="GO" id="GO:0016491">
    <property type="term" value="F:oxidoreductase activity"/>
    <property type="evidence" value="ECO:0007669"/>
    <property type="project" value="InterPro"/>
</dbReference>
<evidence type="ECO:0000313" key="3">
    <source>
        <dbReference type="EMBL" id="SVB25333.1"/>
    </source>
</evidence>
<evidence type="ECO:0000259" key="2">
    <source>
        <dbReference type="Pfam" id="PF04116"/>
    </source>
</evidence>
<evidence type="ECO:0000256" key="1">
    <source>
        <dbReference type="SAM" id="Phobius"/>
    </source>
</evidence>
<dbReference type="GO" id="GO:0005506">
    <property type="term" value="F:iron ion binding"/>
    <property type="evidence" value="ECO:0007669"/>
    <property type="project" value="InterPro"/>
</dbReference>
<gene>
    <name evidence="3" type="ORF">METZ01_LOCUS178187</name>
</gene>
<keyword evidence="1" id="KW-1133">Transmembrane helix</keyword>
<protein>
    <recommendedName>
        <fullName evidence="2">Fatty acid hydroxylase domain-containing protein</fullName>
    </recommendedName>
</protein>
<sequence length="278" mass="32882">MVPYNVCWNTNNTLAKFFSSTTMISEKQTAFRQEYRARIAGWYNGFVHVAVIYIIGLTAIWIYIQHLENVQWWEWLTIPVVGAGCNIFEWYLHRYVMHKPRQWKGFRAIYDRHTLNHHRFFTDQEMRFRDQTDWRVTVFPPYALVIFILISIPGAILLGFVVTANVGWLFICTTTMTYMIYEFMHFCCHIDENRFVRYCPFVNTLRRHHTAHHNSELMMEKNMNLTFPIADWLFGTSDLECGLIGHLFNGYNTHHIKKDLKAKALLPSEAATTPIPTD</sequence>
<keyword evidence="1" id="KW-0812">Transmembrane</keyword>
<feature type="transmembrane region" description="Helical" evidence="1">
    <location>
        <begin position="136"/>
        <end position="162"/>
    </location>
</feature>
<reference evidence="3" key="1">
    <citation type="submission" date="2018-05" db="EMBL/GenBank/DDBJ databases">
        <authorList>
            <person name="Lanie J.A."/>
            <person name="Ng W.-L."/>
            <person name="Kazmierczak K.M."/>
            <person name="Andrzejewski T.M."/>
            <person name="Davidsen T.M."/>
            <person name="Wayne K.J."/>
            <person name="Tettelin H."/>
            <person name="Glass J.I."/>
            <person name="Rusch D."/>
            <person name="Podicherti R."/>
            <person name="Tsui H.-C.T."/>
            <person name="Winkler M.E."/>
        </authorList>
    </citation>
    <scope>NUCLEOTIDE SEQUENCE</scope>
</reference>
<dbReference type="Pfam" id="PF04116">
    <property type="entry name" value="FA_hydroxylase"/>
    <property type="match status" value="1"/>
</dbReference>
<dbReference type="EMBL" id="UINC01034463">
    <property type="protein sequence ID" value="SVB25333.1"/>
    <property type="molecule type" value="Genomic_DNA"/>
</dbReference>
<keyword evidence="1" id="KW-0472">Membrane</keyword>
<dbReference type="AlphaFoldDB" id="A0A382CJ27"/>
<feature type="transmembrane region" description="Helical" evidence="1">
    <location>
        <begin position="70"/>
        <end position="92"/>
    </location>
</feature>
<feature type="transmembrane region" description="Helical" evidence="1">
    <location>
        <begin position="168"/>
        <end position="188"/>
    </location>
</feature>
<feature type="transmembrane region" description="Helical" evidence="1">
    <location>
        <begin position="42"/>
        <end position="64"/>
    </location>
</feature>
<dbReference type="GO" id="GO:0008610">
    <property type="term" value="P:lipid biosynthetic process"/>
    <property type="evidence" value="ECO:0007669"/>
    <property type="project" value="InterPro"/>
</dbReference>
<dbReference type="InterPro" id="IPR006694">
    <property type="entry name" value="Fatty_acid_hydroxylase"/>
</dbReference>
<name>A0A382CJ27_9ZZZZ</name>
<feature type="domain" description="Fatty acid hydroxylase" evidence="2">
    <location>
        <begin position="85"/>
        <end position="236"/>
    </location>
</feature>
<organism evidence="3">
    <name type="scientific">marine metagenome</name>
    <dbReference type="NCBI Taxonomy" id="408172"/>
    <lineage>
        <taxon>unclassified sequences</taxon>
        <taxon>metagenomes</taxon>
        <taxon>ecological metagenomes</taxon>
    </lineage>
</organism>
<accession>A0A382CJ27</accession>